<organism evidence="1 3">
    <name type="scientific">Janibacter hoylei PVAS-1</name>
    <dbReference type="NCBI Taxonomy" id="1210046"/>
    <lineage>
        <taxon>Bacteria</taxon>
        <taxon>Bacillati</taxon>
        <taxon>Actinomycetota</taxon>
        <taxon>Actinomycetes</taxon>
        <taxon>Micrococcales</taxon>
        <taxon>Intrasporangiaceae</taxon>
        <taxon>Janibacter</taxon>
    </lineage>
</organism>
<dbReference type="EMBL" id="PIPF01000013">
    <property type="protein sequence ID" value="RWU81841.1"/>
    <property type="molecule type" value="Genomic_DNA"/>
</dbReference>
<dbReference type="Proteomes" id="UP000288711">
    <property type="component" value="Unassembled WGS sequence"/>
</dbReference>
<proteinExistence type="predicted"/>
<reference evidence="2" key="3">
    <citation type="submission" date="2017-11" db="EMBL/GenBank/DDBJ databases">
        <authorList>
            <person name="Seuylemezian A."/>
            <person name="Cooper K."/>
            <person name="Vaishampayan P."/>
        </authorList>
    </citation>
    <scope>NUCLEOTIDE SEQUENCE</scope>
    <source>
        <strain evidence="2">PVAS-1</strain>
    </source>
</reference>
<reference evidence="2 4" key="1">
    <citation type="journal article" date="2009" name="Int. J. Syst. Evol. Microbiol.">
        <title>Janibacter hoylei sp. nov., Bacillus isronensis sp. nov. and Bacillus aryabhattai sp. nov., isolated from cryotubes used for collecting air from the upper atmosphere.</title>
        <authorList>
            <person name="Shivaji S."/>
            <person name="Chaturvedi P."/>
            <person name="Begum Z."/>
            <person name="Pindi P.K."/>
            <person name="Manorama R."/>
            <person name="Padmanaban D.A."/>
            <person name="Shouche Y.S."/>
            <person name="Pawar S."/>
            <person name="Vaishampayan P."/>
            <person name="Dutt C.B."/>
            <person name="Datta G.N."/>
            <person name="Manchanda R.K."/>
            <person name="Rao U.R."/>
            <person name="Bhargava P.M."/>
            <person name="Narlikar J.V."/>
        </authorList>
    </citation>
    <scope>NUCLEOTIDE SEQUENCE [LARGE SCALE GENOMIC DNA]</scope>
    <source>
        <strain evidence="2 4">PVAS-1</strain>
    </source>
</reference>
<evidence type="ECO:0000313" key="1">
    <source>
        <dbReference type="EMBL" id="EKA60881.1"/>
    </source>
</evidence>
<evidence type="ECO:0000313" key="2">
    <source>
        <dbReference type="EMBL" id="RWU81841.1"/>
    </source>
</evidence>
<accession>K1E1H0</accession>
<dbReference type="RefSeq" id="WP_007927886.1">
    <property type="nucleotide sequence ID" value="NZ_ALWX01000045.1"/>
</dbReference>
<dbReference type="EMBL" id="ALWX01000045">
    <property type="protein sequence ID" value="EKA60881.1"/>
    <property type="molecule type" value="Genomic_DNA"/>
</dbReference>
<dbReference type="OrthoDB" id="9790578at2"/>
<dbReference type="STRING" id="1210046.B277_10601"/>
<dbReference type="PATRIC" id="fig|1210046.3.peg.2032"/>
<comment type="caution">
    <text evidence="1">The sequence shown here is derived from an EMBL/GenBank/DDBJ whole genome shotgun (WGS) entry which is preliminary data.</text>
</comment>
<gene>
    <name evidence="1" type="ORF">B277_10601</name>
    <name evidence="2" type="ORF">CWN80_13705</name>
</gene>
<reference evidence="1 3" key="2">
    <citation type="journal article" date="2012" name="J. Bacteriol.">
        <title>Genome Sequence of Janibacter hoylei MTCC8307, Isolated from the Stratospheric Air.</title>
        <authorList>
            <person name="Pawar S.P."/>
            <person name="Dhotre D.P."/>
            <person name="Shetty S.A."/>
            <person name="Chowdhury S.P."/>
            <person name="Chaudhari B.L."/>
            <person name="Shouche Y.S."/>
        </authorList>
    </citation>
    <scope>NUCLEOTIDE SEQUENCE [LARGE SCALE GENOMIC DNA]</scope>
    <source>
        <strain evidence="1 3">PVAS-1</strain>
    </source>
</reference>
<dbReference type="AlphaFoldDB" id="K1E1H0"/>
<evidence type="ECO:0000313" key="3">
    <source>
        <dbReference type="Proteomes" id="UP000004474"/>
    </source>
</evidence>
<dbReference type="Proteomes" id="UP000004474">
    <property type="component" value="Unassembled WGS sequence"/>
</dbReference>
<keyword evidence="4" id="KW-1185">Reference proteome</keyword>
<sequence length="294" mass="33362">MLPTTLTRDEWTTRAREHATAVDELTAGHRERRARGERHPVEDFLFEYYAHRPSHLRRWHPGPGVALRDAPEYADRSGYVVSGGVARLDLDGLVGRRGRTVAFVRDLLLATLSRPGTHDCFGLHEWAMVYHLQPGEQRHEQLPLRLGQEATDAVVDGHRIRCSHHDAYRFFTPDAVELNSLRPTREDQVEHEQPACLHAGMDVYKWCFKLAPAVPSELTLRAVRHALQVRRLDMQASPYDVSGFGLDPVAIETPQGKAEYVARQRELMTTSNALRRELVDVCDRLLAAPESAFP</sequence>
<evidence type="ECO:0000313" key="4">
    <source>
        <dbReference type="Proteomes" id="UP000288711"/>
    </source>
</evidence>
<name>K1E1H0_9MICO</name>
<dbReference type="eggNOG" id="ENOG502Z7SZ">
    <property type="taxonomic scope" value="Bacteria"/>
</dbReference>
<protein>
    <submittedName>
        <fullName evidence="2">3-methyladenine DNA glycosylase</fullName>
    </submittedName>
</protein>